<dbReference type="AlphaFoldDB" id="A0A8J8NQK2"/>
<evidence type="ECO:0000313" key="1">
    <source>
        <dbReference type="EMBL" id="TNV79258.1"/>
    </source>
</evidence>
<accession>A0A8J8NQK2</accession>
<protein>
    <submittedName>
        <fullName evidence="1">Uncharacterized protein</fullName>
    </submittedName>
</protein>
<organism evidence="1 2">
    <name type="scientific">Halteria grandinella</name>
    <dbReference type="NCBI Taxonomy" id="5974"/>
    <lineage>
        <taxon>Eukaryota</taxon>
        <taxon>Sar</taxon>
        <taxon>Alveolata</taxon>
        <taxon>Ciliophora</taxon>
        <taxon>Intramacronucleata</taxon>
        <taxon>Spirotrichea</taxon>
        <taxon>Stichotrichia</taxon>
        <taxon>Sporadotrichida</taxon>
        <taxon>Halteriidae</taxon>
        <taxon>Halteria</taxon>
    </lineage>
</organism>
<evidence type="ECO:0000313" key="2">
    <source>
        <dbReference type="Proteomes" id="UP000785679"/>
    </source>
</evidence>
<name>A0A8J8NQK2_HALGN</name>
<dbReference type="Proteomes" id="UP000785679">
    <property type="component" value="Unassembled WGS sequence"/>
</dbReference>
<dbReference type="EMBL" id="RRYP01009160">
    <property type="protein sequence ID" value="TNV79258.1"/>
    <property type="molecule type" value="Genomic_DNA"/>
</dbReference>
<comment type="caution">
    <text evidence="1">The sequence shown here is derived from an EMBL/GenBank/DDBJ whole genome shotgun (WGS) entry which is preliminary data.</text>
</comment>
<gene>
    <name evidence="1" type="ORF">FGO68_gene8864</name>
</gene>
<reference evidence="1" key="1">
    <citation type="submission" date="2019-06" db="EMBL/GenBank/DDBJ databases">
        <authorList>
            <person name="Zheng W."/>
        </authorList>
    </citation>
    <scope>NUCLEOTIDE SEQUENCE</scope>
    <source>
        <strain evidence="1">QDHG01</strain>
    </source>
</reference>
<sequence length="122" mass="13942">MKSLLTVNSFDFKNICSLYAKSNFNVQSLLNPFCPFPVEQDWPALSTSRSRYFLKPDLMRYLPSSGMRIAQTLRKTDLCKSILVSRSLSRLGCLKAQFISSEIASNTKQCETKYLREALESK</sequence>
<proteinExistence type="predicted"/>
<keyword evidence="2" id="KW-1185">Reference proteome</keyword>